<dbReference type="Gene3D" id="3.10.450.50">
    <property type="match status" value="1"/>
</dbReference>
<dbReference type="NCBIfam" id="NF007479">
    <property type="entry name" value="PRK10069.1"/>
    <property type="match status" value="1"/>
</dbReference>
<evidence type="ECO:0000256" key="2">
    <source>
        <dbReference type="ARBA" id="ARBA00023002"/>
    </source>
</evidence>
<dbReference type="EMBL" id="CP097463">
    <property type="protein sequence ID" value="WAX58998.1"/>
    <property type="molecule type" value="Genomic_DNA"/>
</dbReference>
<dbReference type="PANTHER" id="PTHR41534">
    <property type="entry name" value="BLR3401 PROTEIN"/>
    <property type="match status" value="1"/>
</dbReference>
<dbReference type="CDD" id="cd00667">
    <property type="entry name" value="ring_hydroxylating_dioxygenases_beta"/>
    <property type="match status" value="1"/>
</dbReference>
<keyword evidence="4" id="KW-1185">Reference proteome</keyword>
<dbReference type="SUPFAM" id="SSF54427">
    <property type="entry name" value="NTF2-like"/>
    <property type="match status" value="1"/>
</dbReference>
<sequence>MSAPTLDVLAPTLLRLELEDFYYHEADLLDSRHFTKWLDLLDENISYRVPISRNVQSSDTDREYLTDRLDVSWIDEGKLTLSQRVEQLQTGIHWCEEPVSRTSHLYTNIRVVDTDGRQPVERVTARMRFLVYRNRLRDEVDIMVGKRVDELVRSGDSWLIAKRTVYLDQTVLLAKNLTTFL</sequence>
<gene>
    <name evidence="3" type="ORF">M6B22_09625</name>
</gene>
<dbReference type="PANTHER" id="PTHR41534:SF2">
    <property type="entry name" value="3-PHENYLPROPIONATE_CINNAMIC ACID DIOXYGENASE SUBUNIT BETA"/>
    <property type="match status" value="1"/>
</dbReference>
<evidence type="ECO:0000313" key="4">
    <source>
        <dbReference type="Proteomes" id="UP001164693"/>
    </source>
</evidence>
<protein>
    <submittedName>
        <fullName evidence="3">3-phenylpropionate/cinnamic acid dioxygenase subunit beta</fullName>
        <ecNumber evidence="3">1.14.12.19</ecNumber>
    </submittedName>
</protein>
<dbReference type="InterPro" id="IPR000391">
    <property type="entry name" value="Rng_hydr_dOase-bsu"/>
</dbReference>
<dbReference type="Proteomes" id="UP001164693">
    <property type="component" value="Chromosome"/>
</dbReference>
<dbReference type="InterPro" id="IPR032710">
    <property type="entry name" value="NTF2-like_dom_sf"/>
</dbReference>
<keyword evidence="3" id="KW-0223">Dioxygenase</keyword>
<comment type="similarity">
    <text evidence="1">Belongs to the bacterial ring-hydroxylating dioxygenase beta subunit family.</text>
</comment>
<accession>A0ABY7K3B9</accession>
<evidence type="ECO:0000313" key="3">
    <source>
        <dbReference type="EMBL" id="WAX58998.1"/>
    </source>
</evidence>
<dbReference type="Pfam" id="PF00866">
    <property type="entry name" value="Ring_hydroxyl_B"/>
    <property type="match status" value="1"/>
</dbReference>
<dbReference type="RefSeq" id="WP_269445538.1">
    <property type="nucleotide sequence ID" value="NZ_CP097463.1"/>
</dbReference>
<organism evidence="3 4">
    <name type="scientific">Jatrophihabitans cynanchi</name>
    <dbReference type="NCBI Taxonomy" id="2944128"/>
    <lineage>
        <taxon>Bacteria</taxon>
        <taxon>Bacillati</taxon>
        <taxon>Actinomycetota</taxon>
        <taxon>Actinomycetes</taxon>
        <taxon>Jatrophihabitantales</taxon>
        <taxon>Jatrophihabitantaceae</taxon>
        <taxon>Jatrophihabitans</taxon>
    </lineage>
</organism>
<proteinExistence type="inferred from homology"/>
<keyword evidence="2 3" id="KW-0560">Oxidoreductase</keyword>
<name>A0ABY7K3B9_9ACTN</name>
<dbReference type="EC" id="1.14.12.19" evidence="3"/>
<reference evidence="3" key="1">
    <citation type="submission" date="2022-05" db="EMBL/GenBank/DDBJ databases">
        <title>Jatrophihabitans sp. SB3-54 whole genome sequence.</title>
        <authorList>
            <person name="Suh M.K."/>
            <person name="Eom M.K."/>
            <person name="Kim J.S."/>
            <person name="Kim H.S."/>
            <person name="Do H.E."/>
            <person name="Shin Y.K."/>
            <person name="Lee J.-S."/>
        </authorList>
    </citation>
    <scope>NUCLEOTIDE SEQUENCE</scope>
    <source>
        <strain evidence="3">SB3-54</strain>
    </source>
</reference>
<dbReference type="GO" id="GO:0008695">
    <property type="term" value="F:3-phenylpropionate dioxygenase activity"/>
    <property type="evidence" value="ECO:0007669"/>
    <property type="project" value="UniProtKB-EC"/>
</dbReference>
<evidence type="ECO:0000256" key="1">
    <source>
        <dbReference type="ARBA" id="ARBA00009570"/>
    </source>
</evidence>